<evidence type="ECO:0000313" key="3">
    <source>
        <dbReference type="Proteomes" id="UP001153620"/>
    </source>
</evidence>
<dbReference type="EMBL" id="OU895877">
    <property type="protein sequence ID" value="CAG9800652.1"/>
    <property type="molecule type" value="Genomic_DNA"/>
</dbReference>
<keyword evidence="3" id="KW-1185">Reference proteome</keyword>
<dbReference type="OrthoDB" id="6332063at2759"/>
<feature type="signal peptide" evidence="1">
    <location>
        <begin position="1"/>
        <end position="23"/>
    </location>
</feature>
<sequence>MSAMSLNLIFVATFFAFILLVNGNPIDSNEKYDIVVCPEGAQEQNGLIDGVVIYPREHRCSNVGGMCVEKDKCRSLVSANGLCPNNQHKGVECCFELEPQFLPCHQL</sequence>
<protein>
    <submittedName>
        <fullName evidence="2">Uncharacterized protein</fullName>
    </submittedName>
</protein>
<proteinExistence type="predicted"/>
<evidence type="ECO:0000256" key="1">
    <source>
        <dbReference type="SAM" id="SignalP"/>
    </source>
</evidence>
<reference evidence="2" key="1">
    <citation type="submission" date="2022-01" db="EMBL/GenBank/DDBJ databases">
        <authorList>
            <person name="King R."/>
        </authorList>
    </citation>
    <scope>NUCLEOTIDE SEQUENCE</scope>
</reference>
<organism evidence="2 3">
    <name type="scientific">Chironomus riparius</name>
    <dbReference type="NCBI Taxonomy" id="315576"/>
    <lineage>
        <taxon>Eukaryota</taxon>
        <taxon>Metazoa</taxon>
        <taxon>Ecdysozoa</taxon>
        <taxon>Arthropoda</taxon>
        <taxon>Hexapoda</taxon>
        <taxon>Insecta</taxon>
        <taxon>Pterygota</taxon>
        <taxon>Neoptera</taxon>
        <taxon>Endopterygota</taxon>
        <taxon>Diptera</taxon>
        <taxon>Nematocera</taxon>
        <taxon>Chironomoidea</taxon>
        <taxon>Chironomidae</taxon>
        <taxon>Chironominae</taxon>
        <taxon>Chironomus</taxon>
    </lineage>
</organism>
<dbReference type="Proteomes" id="UP001153620">
    <property type="component" value="Chromosome 1"/>
</dbReference>
<dbReference type="AlphaFoldDB" id="A0A9N9RLS7"/>
<evidence type="ECO:0000313" key="2">
    <source>
        <dbReference type="EMBL" id="CAG9800652.1"/>
    </source>
</evidence>
<gene>
    <name evidence="2" type="ORF">CHIRRI_LOCUS3592</name>
</gene>
<name>A0A9N9RLS7_9DIPT</name>
<feature type="chain" id="PRO_5040267485" evidence="1">
    <location>
        <begin position="24"/>
        <end position="107"/>
    </location>
</feature>
<accession>A0A9N9RLS7</accession>
<reference evidence="2" key="2">
    <citation type="submission" date="2022-10" db="EMBL/GenBank/DDBJ databases">
        <authorList>
            <consortium name="ENA_rothamsted_submissions"/>
            <consortium name="culmorum"/>
            <person name="King R."/>
        </authorList>
    </citation>
    <scope>NUCLEOTIDE SEQUENCE</scope>
</reference>
<keyword evidence="1" id="KW-0732">Signal</keyword>